<organism evidence="2 3">
    <name type="scientific">Neisseria chenwenguii</name>
    <dbReference type="NCBI Taxonomy" id="1853278"/>
    <lineage>
        <taxon>Bacteria</taxon>
        <taxon>Pseudomonadati</taxon>
        <taxon>Pseudomonadota</taxon>
        <taxon>Betaproteobacteria</taxon>
        <taxon>Neisseriales</taxon>
        <taxon>Neisseriaceae</taxon>
        <taxon>Neisseria</taxon>
    </lineage>
</organism>
<gene>
    <name evidence="2" type="ORF">BG910_11535</name>
</gene>
<dbReference type="KEGG" id="nei:BG910_11535"/>
<dbReference type="Proteomes" id="UP000198238">
    <property type="component" value="Chromosome"/>
</dbReference>
<evidence type="ECO:0000256" key="1">
    <source>
        <dbReference type="SAM" id="Phobius"/>
    </source>
</evidence>
<accession>A0A220S429</accession>
<feature type="transmembrane region" description="Helical" evidence="1">
    <location>
        <begin position="39"/>
        <end position="58"/>
    </location>
</feature>
<reference evidence="2 3" key="1">
    <citation type="submission" date="2017-06" db="EMBL/GenBank/DDBJ databases">
        <title>Neisseria chenwenguii sp. nov., isolated from the intestinal contents of Tibetan Plateau Pika in Yushu, Qinghai Province, China.</title>
        <authorList>
            <person name="Zhang G."/>
        </authorList>
    </citation>
    <scope>NUCLEOTIDE SEQUENCE [LARGE SCALE GENOMIC DNA]</scope>
    <source>
        <strain evidence="2 3">10023</strain>
    </source>
</reference>
<keyword evidence="1" id="KW-0472">Membrane</keyword>
<evidence type="ECO:0000313" key="3">
    <source>
        <dbReference type="Proteomes" id="UP000198238"/>
    </source>
</evidence>
<dbReference type="EMBL" id="CP022278">
    <property type="protein sequence ID" value="ASK28279.1"/>
    <property type="molecule type" value="Genomic_DNA"/>
</dbReference>
<keyword evidence="1" id="KW-1133">Transmembrane helix</keyword>
<keyword evidence="1" id="KW-0812">Transmembrane</keyword>
<protein>
    <submittedName>
        <fullName evidence="2">Uncharacterized protein</fullName>
    </submittedName>
</protein>
<name>A0A220S429_9NEIS</name>
<evidence type="ECO:0000313" key="2">
    <source>
        <dbReference type="EMBL" id="ASK28279.1"/>
    </source>
</evidence>
<proteinExistence type="predicted"/>
<dbReference type="AlphaFoldDB" id="A0A220S429"/>
<sequence>MKYILIFSKYLFITLSVFTVGMFSYSWFTDGFSMQTFLLYSKLFCIFFMMAIIAYVSIEKYDGFFSTDKRSK</sequence>
<feature type="transmembrane region" description="Helical" evidence="1">
    <location>
        <begin position="7"/>
        <end position="27"/>
    </location>
</feature>
<keyword evidence="3" id="KW-1185">Reference proteome</keyword>